<feature type="domain" description="UDP-glucose/GDP-mannose dehydrogenase C-terminal" evidence="5">
    <location>
        <begin position="353"/>
        <end position="440"/>
    </location>
</feature>
<dbReference type="InterPro" id="IPR036291">
    <property type="entry name" value="NAD(P)-bd_dom_sf"/>
</dbReference>
<evidence type="ECO:0000256" key="2">
    <source>
        <dbReference type="ARBA" id="ARBA00023027"/>
    </source>
</evidence>
<dbReference type="InterPro" id="IPR036220">
    <property type="entry name" value="UDP-Glc/GDP-Man_DH_C_sf"/>
</dbReference>
<sequence length="453" mass="48994">MSLETARATQTSRLRRASTELQPETEPIPVIPRTQFDFDVAIVGLGYVGLPTALSLHASGARVLGLDLSERRLDSIRNGEADLLDSDRERLEAALPGDDFQISSDTYRLSDAAAVIICVPTPLDEHLTPDLTILRAACSMVVDAAIGGQLLLLTSTTYAGCTRDLLLRPLQMRGLSVGRDVFVAFSPERIDPGNAGYAHEDVPRVVGGATETCQRLAVALLGRYAHSVHPVGSMEVAEMTKLLENTFRAVNIALANEFAEACLALGLPVMEVITAAATKPYGFMPFVPGPGVGGHCIPCDPHYLLWQLRKSHITLPVIEQAMSEIAGRPRRVVERIRQILSDQRKSIAGSRILVVGVAYKPDVSDLRESPALEILSLLNGLGAEIAYHDPNFESIMLADGIELDGTVNPAAFGADLVLVHTNHSGSDLSWIPAETTVLDATYRRDDLLERELL</sequence>
<dbReference type="EMBL" id="BAABCN010000015">
    <property type="protein sequence ID" value="GAA3891193.1"/>
    <property type="molecule type" value="Genomic_DNA"/>
</dbReference>
<keyword evidence="1" id="KW-0560">Oxidoreductase</keyword>
<evidence type="ECO:0000259" key="5">
    <source>
        <dbReference type="SMART" id="SM00984"/>
    </source>
</evidence>
<dbReference type="NCBIfam" id="TIGR03026">
    <property type="entry name" value="NDP-sugDHase"/>
    <property type="match status" value="1"/>
</dbReference>
<dbReference type="SMART" id="SM00984">
    <property type="entry name" value="UDPG_MGDP_dh_C"/>
    <property type="match status" value="1"/>
</dbReference>
<dbReference type="InterPro" id="IPR001732">
    <property type="entry name" value="UDP-Glc/GDP-Man_DH_N"/>
</dbReference>
<dbReference type="InterPro" id="IPR017476">
    <property type="entry name" value="UDP-Glc/GDP-Man"/>
</dbReference>
<dbReference type="PIRSF" id="PIRSF000124">
    <property type="entry name" value="UDPglc_GDPman_dh"/>
    <property type="match status" value="1"/>
</dbReference>
<dbReference type="Pfam" id="PF03721">
    <property type="entry name" value="UDPG_MGDP_dh_N"/>
    <property type="match status" value="1"/>
</dbReference>
<dbReference type="InterPro" id="IPR028359">
    <property type="entry name" value="UDP_ManNAc/GlcNAc_DH"/>
</dbReference>
<dbReference type="SUPFAM" id="SSF52413">
    <property type="entry name" value="UDP-glucose/GDP-mannose dehydrogenase C-terminal domain"/>
    <property type="match status" value="1"/>
</dbReference>
<evidence type="ECO:0000256" key="3">
    <source>
        <dbReference type="PIRNR" id="PIRNR000124"/>
    </source>
</evidence>
<dbReference type="InterPro" id="IPR014026">
    <property type="entry name" value="UDP-Glc/GDP-Man_DH_dimer"/>
</dbReference>
<gene>
    <name evidence="6" type="ORF">GCM10022381_36400</name>
</gene>
<comment type="caution">
    <text evidence="6">The sequence shown here is derived from an EMBL/GenBank/DDBJ whole genome shotgun (WGS) entry which is preliminary data.</text>
</comment>
<dbReference type="Proteomes" id="UP001501803">
    <property type="component" value="Unassembled WGS sequence"/>
</dbReference>
<dbReference type="SUPFAM" id="SSF51735">
    <property type="entry name" value="NAD(P)-binding Rossmann-fold domains"/>
    <property type="match status" value="1"/>
</dbReference>
<accession>A0ABP7KYH8</accession>
<dbReference type="Pfam" id="PF03720">
    <property type="entry name" value="UDPG_MGDP_dh_C"/>
    <property type="match status" value="1"/>
</dbReference>
<feature type="region of interest" description="Disordered" evidence="4">
    <location>
        <begin position="1"/>
        <end position="23"/>
    </location>
</feature>
<keyword evidence="7" id="KW-1185">Reference proteome</keyword>
<dbReference type="RefSeq" id="WP_345069291.1">
    <property type="nucleotide sequence ID" value="NZ_BAABCN010000015.1"/>
</dbReference>
<evidence type="ECO:0000256" key="4">
    <source>
        <dbReference type="SAM" id="MobiDB-lite"/>
    </source>
</evidence>
<dbReference type="PIRSF" id="PIRSF500136">
    <property type="entry name" value="UDP_ManNAc_DH"/>
    <property type="match status" value="1"/>
</dbReference>
<proteinExistence type="inferred from homology"/>
<dbReference type="PANTHER" id="PTHR43491:SF1">
    <property type="entry name" value="UDP-N-ACETYL-D-MANNOSAMINE DEHYDROGENASE"/>
    <property type="match status" value="1"/>
</dbReference>
<dbReference type="InterPro" id="IPR008927">
    <property type="entry name" value="6-PGluconate_DH-like_C_sf"/>
</dbReference>
<name>A0ABP7KYH8_9MICO</name>
<reference evidence="7" key="1">
    <citation type="journal article" date="2019" name="Int. J. Syst. Evol. Microbiol.">
        <title>The Global Catalogue of Microorganisms (GCM) 10K type strain sequencing project: providing services to taxonomists for standard genome sequencing and annotation.</title>
        <authorList>
            <consortium name="The Broad Institute Genomics Platform"/>
            <consortium name="The Broad Institute Genome Sequencing Center for Infectious Disease"/>
            <person name="Wu L."/>
            <person name="Ma J."/>
        </authorList>
    </citation>
    <scope>NUCLEOTIDE SEQUENCE [LARGE SCALE GENOMIC DNA]</scope>
    <source>
        <strain evidence="7">JCM 17021</strain>
    </source>
</reference>
<dbReference type="Pfam" id="PF00984">
    <property type="entry name" value="UDPG_MGDP_dh"/>
    <property type="match status" value="1"/>
</dbReference>
<dbReference type="SUPFAM" id="SSF48179">
    <property type="entry name" value="6-phosphogluconate dehydrogenase C-terminal domain-like"/>
    <property type="match status" value="1"/>
</dbReference>
<evidence type="ECO:0000313" key="6">
    <source>
        <dbReference type="EMBL" id="GAA3891193.1"/>
    </source>
</evidence>
<dbReference type="InterPro" id="IPR014027">
    <property type="entry name" value="UDP-Glc/GDP-Man_DH_C"/>
</dbReference>
<dbReference type="PANTHER" id="PTHR43491">
    <property type="entry name" value="UDP-N-ACETYL-D-MANNOSAMINE DEHYDROGENASE"/>
    <property type="match status" value="1"/>
</dbReference>
<dbReference type="Gene3D" id="3.40.50.720">
    <property type="entry name" value="NAD(P)-binding Rossmann-like Domain"/>
    <property type="match status" value="2"/>
</dbReference>
<keyword evidence="2" id="KW-0520">NAD</keyword>
<organism evidence="6 7">
    <name type="scientific">Leifsonia kafniensis</name>
    <dbReference type="NCBI Taxonomy" id="475957"/>
    <lineage>
        <taxon>Bacteria</taxon>
        <taxon>Bacillati</taxon>
        <taxon>Actinomycetota</taxon>
        <taxon>Actinomycetes</taxon>
        <taxon>Micrococcales</taxon>
        <taxon>Microbacteriaceae</taxon>
        <taxon>Leifsonia</taxon>
    </lineage>
</organism>
<evidence type="ECO:0000313" key="7">
    <source>
        <dbReference type="Proteomes" id="UP001501803"/>
    </source>
</evidence>
<comment type="similarity">
    <text evidence="3">Belongs to the UDP-glucose/GDP-mannose dehydrogenase family.</text>
</comment>
<evidence type="ECO:0000256" key="1">
    <source>
        <dbReference type="ARBA" id="ARBA00023002"/>
    </source>
</evidence>
<protein>
    <submittedName>
        <fullName evidence="6">Nucleotide sugar dehydrogenase</fullName>
    </submittedName>
</protein>